<dbReference type="Proteomes" id="UP001560267">
    <property type="component" value="Unassembled WGS sequence"/>
</dbReference>
<dbReference type="EMBL" id="JBFSHR010000009">
    <property type="protein sequence ID" value="MEX6429044.1"/>
    <property type="molecule type" value="Genomic_DNA"/>
</dbReference>
<sequence>MTTTTGPVSVPERRKTTTSAVAITVLTAAFALAYYALSMRQQKPTTLAATRLGPISYDIAHFGALWFWANVALDVALGVMSALAMLWTIRLLLARRRGVSTGIAGTTGTLAIAFATFGCPTCTIPLAGTLGIGLFASTLPLFGTELKLVAALPLAISLVVIRKRAHRTSCAVGM</sequence>
<keyword evidence="1" id="KW-0812">Transmembrane</keyword>
<feature type="transmembrane region" description="Helical" evidence="1">
    <location>
        <begin position="139"/>
        <end position="161"/>
    </location>
</feature>
<feature type="transmembrane region" description="Helical" evidence="1">
    <location>
        <begin position="75"/>
        <end position="93"/>
    </location>
</feature>
<feature type="transmembrane region" description="Helical" evidence="1">
    <location>
        <begin position="105"/>
        <end position="127"/>
    </location>
</feature>
<reference evidence="2 3" key="1">
    <citation type="submission" date="2024-07" db="EMBL/GenBank/DDBJ databases">
        <title>Draft Genome Sequence of Ferrimicrobium acidiphilum Strain YE2023, Isolated from a Pulp of Bioleach Reactor.</title>
        <authorList>
            <person name="Elkina Y.A."/>
            <person name="Bulaeva A.G."/>
            <person name="Beletsky A.V."/>
            <person name="Mardanov A.V."/>
        </authorList>
    </citation>
    <scope>NUCLEOTIDE SEQUENCE [LARGE SCALE GENOMIC DNA]</scope>
    <source>
        <strain evidence="2 3">YE2023</strain>
    </source>
</reference>
<accession>A0ABV3Y3I7</accession>
<evidence type="ECO:0000313" key="2">
    <source>
        <dbReference type="EMBL" id="MEX6429044.1"/>
    </source>
</evidence>
<keyword evidence="1" id="KW-1133">Transmembrane helix</keyword>
<gene>
    <name evidence="2" type="ORF">AB6A68_04245</name>
</gene>
<dbReference type="RefSeq" id="WP_298403698.1">
    <property type="nucleotide sequence ID" value="NZ_JBFSHR010000009.1"/>
</dbReference>
<proteinExistence type="predicted"/>
<organism evidence="2 3">
    <name type="scientific">Ferrimicrobium acidiphilum</name>
    <dbReference type="NCBI Taxonomy" id="121039"/>
    <lineage>
        <taxon>Bacteria</taxon>
        <taxon>Bacillati</taxon>
        <taxon>Actinomycetota</taxon>
        <taxon>Acidimicrobiia</taxon>
        <taxon>Acidimicrobiales</taxon>
        <taxon>Acidimicrobiaceae</taxon>
        <taxon>Ferrimicrobium</taxon>
    </lineage>
</organism>
<keyword evidence="3" id="KW-1185">Reference proteome</keyword>
<evidence type="ECO:0000313" key="3">
    <source>
        <dbReference type="Proteomes" id="UP001560267"/>
    </source>
</evidence>
<name>A0ABV3Y3I7_9ACTN</name>
<keyword evidence="1" id="KW-0472">Membrane</keyword>
<protein>
    <submittedName>
        <fullName evidence="2">Uncharacterized protein</fullName>
    </submittedName>
</protein>
<evidence type="ECO:0000256" key="1">
    <source>
        <dbReference type="SAM" id="Phobius"/>
    </source>
</evidence>
<comment type="caution">
    <text evidence="2">The sequence shown here is derived from an EMBL/GenBank/DDBJ whole genome shotgun (WGS) entry which is preliminary data.</text>
</comment>
<feature type="transmembrane region" description="Helical" evidence="1">
    <location>
        <begin position="20"/>
        <end position="37"/>
    </location>
</feature>